<reference evidence="9 10" key="1">
    <citation type="submission" date="2013-02" db="EMBL/GenBank/DDBJ databases">
        <title>A novel strain isolated from Lonar lake, Maharashtra, India.</title>
        <authorList>
            <person name="Singh A."/>
        </authorList>
    </citation>
    <scope>NUCLEOTIDE SEQUENCE [LARGE SCALE GENOMIC DNA]</scope>
    <source>
        <strain evidence="9 10">AK24</strain>
    </source>
</reference>
<feature type="domain" description="Glutamyl/glutaminyl-tRNA synthetase class Ib catalytic" evidence="8">
    <location>
        <begin position="6"/>
        <end position="117"/>
    </location>
</feature>
<name>R7ZL77_9BACT</name>
<evidence type="ECO:0000256" key="5">
    <source>
        <dbReference type="ARBA" id="ARBA00022840"/>
    </source>
</evidence>
<dbReference type="InterPro" id="IPR014729">
    <property type="entry name" value="Rossmann-like_a/b/a_fold"/>
</dbReference>
<evidence type="ECO:0000313" key="9">
    <source>
        <dbReference type="EMBL" id="EON74827.1"/>
    </source>
</evidence>
<keyword evidence="1 7" id="KW-0436">Ligase</keyword>
<keyword evidence="6 7" id="KW-0030">Aminoacyl-tRNA synthetase</keyword>
<comment type="caution">
    <text evidence="9">The sequence shown here is derived from an EMBL/GenBank/DDBJ whole genome shotgun (WGS) entry which is preliminary data.</text>
</comment>
<keyword evidence="3 7" id="KW-0547">Nucleotide-binding</keyword>
<organism evidence="9 10">
    <name type="scientific">Lunatimonas lonarensis</name>
    <dbReference type="NCBI Taxonomy" id="1232681"/>
    <lineage>
        <taxon>Bacteria</taxon>
        <taxon>Pseudomonadati</taxon>
        <taxon>Bacteroidota</taxon>
        <taxon>Cytophagia</taxon>
        <taxon>Cytophagales</taxon>
        <taxon>Cyclobacteriaceae</taxon>
    </lineage>
</organism>
<dbReference type="PANTHER" id="PTHR43311">
    <property type="entry name" value="GLUTAMATE--TRNA LIGASE"/>
    <property type="match status" value="1"/>
</dbReference>
<evidence type="ECO:0000256" key="2">
    <source>
        <dbReference type="ARBA" id="ARBA00022723"/>
    </source>
</evidence>
<dbReference type="SUPFAM" id="SSF52374">
    <property type="entry name" value="Nucleotidylyl transferase"/>
    <property type="match status" value="1"/>
</dbReference>
<sequence>MPAFSKTRIAPTPSGFLHLGNAFSFILTAAMARLHGASILLRVDDLDKERCRQAYLDDLFDTLLFLDIPWDEGPRSPKDVYDRFSQHLRLDQYETVLSQLHQAGFLFPCACSRSDLANAGLNSGCTGKCLEKTAQAAAWKIADSPETIEILSYPSRFSTYPFPTAMKHLVVKKKDGFPSYHLASVVDDVFFGVDLIVRGADLWESSLAQLHLSSLLPTTRAFAHATFLHHPLLTEDGQKLSKSAGHNPIRQLRQTALHRKEIYQQASRFFGLEAEATNLREFTDLLDPTRFASL</sequence>
<accession>R7ZL77</accession>
<keyword evidence="4" id="KW-0862">Zinc</keyword>
<proteinExistence type="inferred from homology"/>
<dbReference type="GO" id="GO:0006424">
    <property type="term" value="P:glutamyl-tRNA aminoacylation"/>
    <property type="evidence" value="ECO:0007669"/>
    <property type="project" value="TreeGrafter"/>
</dbReference>
<comment type="similarity">
    <text evidence="7">Belongs to the class-I aminoacyl-tRNA synthetase family.</text>
</comment>
<dbReference type="AlphaFoldDB" id="R7ZL77"/>
<gene>
    <name evidence="9" type="ORF">ADIS_4728</name>
</gene>
<evidence type="ECO:0000256" key="4">
    <source>
        <dbReference type="ARBA" id="ARBA00022833"/>
    </source>
</evidence>
<dbReference type="InterPro" id="IPR001412">
    <property type="entry name" value="aa-tRNA-synth_I_CS"/>
</dbReference>
<dbReference type="EMBL" id="AQHR01000120">
    <property type="protein sequence ID" value="EON74827.1"/>
    <property type="molecule type" value="Genomic_DNA"/>
</dbReference>
<dbReference type="InterPro" id="IPR000924">
    <property type="entry name" value="Glu/Gln-tRNA-synth"/>
</dbReference>
<dbReference type="OrthoDB" id="9807503at2"/>
<evidence type="ECO:0000256" key="1">
    <source>
        <dbReference type="ARBA" id="ARBA00022598"/>
    </source>
</evidence>
<evidence type="ECO:0000256" key="7">
    <source>
        <dbReference type="RuleBase" id="RU363037"/>
    </source>
</evidence>
<dbReference type="GO" id="GO:0004818">
    <property type="term" value="F:glutamate-tRNA ligase activity"/>
    <property type="evidence" value="ECO:0007669"/>
    <property type="project" value="TreeGrafter"/>
</dbReference>
<dbReference type="PANTHER" id="PTHR43311:SF1">
    <property type="entry name" value="GLUTAMYL-Q TRNA(ASP) SYNTHETASE"/>
    <property type="match status" value="1"/>
</dbReference>
<dbReference type="PATRIC" id="fig|1288963.3.peg.4717"/>
<feature type="domain" description="Glutamyl/glutaminyl-tRNA synthetase class Ib catalytic" evidence="8">
    <location>
        <begin position="164"/>
        <end position="269"/>
    </location>
</feature>
<keyword evidence="2" id="KW-0479">Metal-binding</keyword>
<dbReference type="RefSeq" id="WP_010856839.1">
    <property type="nucleotide sequence ID" value="NZ_AQHR01000120.1"/>
</dbReference>
<dbReference type="STRING" id="1232681.ADIS_4728"/>
<dbReference type="Gene3D" id="3.40.50.620">
    <property type="entry name" value="HUPs"/>
    <property type="match status" value="1"/>
</dbReference>
<evidence type="ECO:0000259" key="8">
    <source>
        <dbReference type="Pfam" id="PF00749"/>
    </source>
</evidence>
<keyword evidence="5 7" id="KW-0067">ATP-binding</keyword>
<dbReference type="PROSITE" id="PS00178">
    <property type="entry name" value="AA_TRNA_LIGASE_I"/>
    <property type="match status" value="1"/>
</dbReference>
<protein>
    <submittedName>
        <fullName evidence="9">Glutamyl-Q-tRNA synthetase</fullName>
    </submittedName>
</protein>
<dbReference type="InterPro" id="IPR049940">
    <property type="entry name" value="GluQ/Sye"/>
</dbReference>
<dbReference type="Pfam" id="PF00749">
    <property type="entry name" value="tRNA-synt_1c"/>
    <property type="match status" value="2"/>
</dbReference>
<evidence type="ECO:0000256" key="6">
    <source>
        <dbReference type="ARBA" id="ARBA00023146"/>
    </source>
</evidence>
<evidence type="ECO:0000256" key="3">
    <source>
        <dbReference type="ARBA" id="ARBA00022741"/>
    </source>
</evidence>
<keyword evidence="10" id="KW-1185">Reference proteome</keyword>
<evidence type="ECO:0000313" key="10">
    <source>
        <dbReference type="Proteomes" id="UP000013909"/>
    </source>
</evidence>
<dbReference type="InterPro" id="IPR020058">
    <property type="entry name" value="Glu/Gln-tRNA-synth_Ib_cat-dom"/>
</dbReference>
<dbReference type="Proteomes" id="UP000013909">
    <property type="component" value="Unassembled WGS sequence"/>
</dbReference>
<keyword evidence="7" id="KW-0648">Protein biosynthesis</keyword>
<dbReference type="GO" id="GO:0005524">
    <property type="term" value="F:ATP binding"/>
    <property type="evidence" value="ECO:0007669"/>
    <property type="project" value="UniProtKB-KW"/>
</dbReference>
<dbReference type="PRINTS" id="PR00987">
    <property type="entry name" value="TRNASYNTHGLU"/>
</dbReference>
<dbReference type="GO" id="GO:0005829">
    <property type="term" value="C:cytosol"/>
    <property type="evidence" value="ECO:0007669"/>
    <property type="project" value="TreeGrafter"/>
</dbReference>